<feature type="transmembrane region" description="Helical" evidence="1">
    <location>
        <begin position="23"/>
        <end position="52"/>
    </location>
</feature>
<protein>
    <submittedName>
        <fullName evidence="3">NADH dehydrogenase subunit 4L</fullName>
    </submittedName>
</protein>
<evidence type="ECO:0000256" key="1">
    <source>
        <dbReference type="SAM" id="Phobius"/>
    </source>
</evidence>
<keyword evidence="1" id="KW-0812">Transmembrane</keyword>
<sequence>MLLYKSLKSMAAMMVSVECRPRLLMIVAAVVVFLVVAVIVIAMEVVGIVMAIETNGMRVARIVTVVGGIAAAGRQSEGLQW</sequence>
<dbReference type="Proteomes" id="UP000887565">
    <property type="component" value="Unplaced"/>
</dbReference>
<name>A0A915J824_ROMCU</name>
<dbReference type="WBParaSite" id="nRc.2.0.1.t22619-RA">
    <property type="protein sequence ID" value="nRc.2.0.1.t22619-RA"/>
    <property type="gene ID" value="nRc.2.0.1.g22619"/>
</dbReference>
<keyword evidence="2" id="KW-1185">Reference proteome</keyword>
<evidence type="ECO:0000313" key="2">
    <source>
        <dbReference type="Proteomes" id="UP000887565"/>
    </source>
</evidence>
<proteinExistence type="predicted"/>
<reference evidence="3" key="1">
    <citation type="submission" date="2022-11" db="UniProtKB">
        <authorList>
            <consortium name="WormBaseParasite"/>
        </authorList>
    </citation>
    <scope>IDENTIFICATION</scope>
</reference>
<accession>A0A915J824</accession>
<keyword evidence="1" id="KW-1133">Transmembrane helix</keyword>
<keyword evidence="1" id="KW-0472">Membrane</keyword>
<organism evidence="2 3">
    <name type="scientific">Romanomermis culicivorax</name>
    <name type="common">Nematode worm</name>
    <dbReference type="NCBI Taxonomy" id="13658"/>
    <lineage>
        <taxon>Eukaryota</taxon>
        <taxon>Metazoa</taxon>
        <taxon>Ecdysozoa</taxon>
        <taxon>Nematoda</taxon>
        <taxon>Enoplea</taxon>
        <taxon>Dorylaimia</taxon>
        <taxon>Mermithida</taxon>
        <taxon>Mermithoidea</taxon>
        <taxon>Mermithidae</taxon>
        <taxon>Romanomermis</taxon>
    </lineage>
</organism>
<evidence type="ECO:0000313" key="3">
    <source>
        <dbReference type="WBParaSite" id="nRc.2.0.1.t22619-RA"/>
    </source>
</evidence>
<dbReference type="AlphaFoldDB" id="A0A915J824"/>